<dbReference type="InterPro" id="IPR011044">
    <property type="entry name" value="Quino_amine_DH_bsu"/>
</dbReference>
<sequence length="402" mass="41255">MKTSFIIGLAATTLLLGGCTTATEPQTQPDPTDTDHARPAAADGFTGEAGHEEVQALPNRVAITARGVVITLNPFTGEELGKAEVPGNLQLSPAGDGRHVLITSGEQVSVLDVGLVAKPHGQHFHYYVAPPELLDTTLKAPHAGAINSNEGHTAVFSDSTGIVKVFESAHLGNKDLTEAAFDTGAAHAGVALPFADGTVVTSRGTDSQPAELVHMDRAGSVIGSGHPCPEASGVATVAPGVAAFGCAKGVALFAGGKFSTVPLEPGASDLAGSAESSVVLAGNPGARSFTLLDTKEHNARTVELDSAIGPHSLARGPLGEALVLASNGTLTVYDADTGQYKDSLQATAAWDDSAAAAQLISADGYAFIIDPAQQELVVVDLLSWDELYRHHLDFVPEDLVVL</sequence>
<organism evidence="3 4">
    <name type="scientific">Corynebacterium phocae</name>
    <dbReference type="NCBI Taxonomy" id="161895"/>
    <lineage>
        <taxon>Bacteria</taxon>
        <taxon>Bacillati</taxon>
        <taxon>Actinomycetota</taxon>
        <taxon>Actinomycetes</taxon>
        <taxon>Mycobacteriales</taxon>
        <taxon>Corynebacteriaceae</taxon>
        <taxon>Corynebacterium</taxon>
    </lineage>
</organism>
<evidence type="ECO:0000256" key="1">
    <source>
        <dbReference type="SAM" id="MobiDB-lite"/>
    </source>
</evidence>
<dbReference type="RefSeq" id="WP_075734988.1">
    <property type="nucleotide sequence ID" value="NZ_CP009249.1"/>
</dbReference>
<dbReference type="Proteomes" id="UP000185491">
    <property type="component" value="Chromosome"/>
</dbReference>
<evidence type="ECO:0000313" key="3">
    <source>
        <dbReference type="EMBL" id="APT92950.1"/>
    </source>
</evidence>
<dbReference type="SUPFAM" id="SSF50969">
    <property type="entry name" value="YVTN repeat-like/Quinoprotein amine dehydrogenase"/>
    <property type="match status" value="1"/>
</dbReference>
<dbReference type="PROSITE" id="PS51257">
    <property type="entry name" value="PROKAR_LIPOPROTEIN"/>
    <property type="match status" value="1"/>
</dbReference>
<feature type="chain" id="PRO_5009871732" description="ABC transporter" evidence="2">
    <location>
        <begin position="23"/>
        <end position="402"/>
    </location>
</feature>
<name>A0A1L7D4A7_9CORY</name>
<feature type="region of interest" description="Disordered" evidence="1">
    <location>
        <begin position="20"/>
        <end position="44"/>
    </location>
</feature>
<protein>
    <recommendedName>
        <fullName evidence="5">ABC transporter</fullName>
    </recommendedName>
</protein>
<evidence type="ECO:0000256" key="2">
    <source>
        <dbReference type="SAM" id="SignalP"/>
    </source>
</evidence>
<accession>A0A1L7D4A7</accession>
<dbReference type="KEGG" id="cpho:CPHO_08675"/>
<evidence type="ECO:0000313" key="4">
    <source>
        <dbReference type="Proteomes" id="UP000185491"/>
    </source>
</evidence>
<evidence type="ECO:0008006" key="5">
    <source>
        <dbReference type="Google" id="ProtNLM"/>
    </source>
</evidence>
<proteinExistence type="predicted"/>
<feature type="signal peptide" evidence="2">
    <location>
        <begin position="1"/>
        <end position="22"/>
    </location>
</feature>
<keyword evidence="4" id="KW-1185">Reference proteome</keyword>
<reference evidence="3 4" key="1">
    <citation type="submission" date="2014-08" db="EMBL/GenBank/DDBJ databases">
        <title>Complete genome sequence of Corynebacterium phocae M408/89/1(T)(=DSM 44612(T)), isolated from the common seal (Phoca vitulina).</title>
        <authorList>
            <person name="Ruckert C."/>
            <person name="Albersmeier A."/>
            <person name="Winkler A."/>
            <person name="Kalinowski J."/>
        </authorList>
    </citation>
    <scope>NUCLEOTIDE SEQUENCE [LARGE SCALE GENOMIC DNA]</scope>
    <source>
        <strain evidence="3 4">M408/89/1</strain>
    </source>
</reference>
<feature type="compositionally biased region" description="Low complexity" evidence="1">
    <location>
        <begin position="20"/>
        <end position="31"/>
    </location>
</feature>
<gene>
    <name evidence="3" type="ORF">CPHO_08675</name>
</gene>
<dbReference type="AlphaFoldDB" id="A0A1L7D4A7"/>
<keyword evidence="2" id="KW-0732">Signal</keyword>
<dbReference type="STRING" id="161895.CPHO_08675"/>
<dbReference type="OrthoDB" id="3250815at2"/>
<dbReference type="EMBL" id="CP009249">
    <property type="protein sequence ID" value="APT92950.1"/>
    <property type="molecule type" value="Genomic_DNA"/>
</dbReference>